<dbReference type="GO" id="GO:0005886">
    <property type="term" value="C:plasma membrane"/>
    <property type="evidence" value="ECO:0007669"/>
    <property type="project" value="UniProtKB-SubCell"/>
</dbReference>
<name>A0A2W1NI05_PAEXE</name>
<dbReference type="Pfam" id="PF07690">
    <property type="entry name" value="MFS_1"/>
    <property type="match status" value="1"/>
</dbReference>
<evidence type="ECO:0000256" key="4">
    <source>
        <dbReference type="ARBA" id="ARBA00022989"/>
    </source>
</evidence>
<dbReference type="PANTHER" id="PTHR43129">
    <property type="entry name" value="FOSMIDOMYCIN RESISTANCE PROTEIN"/>
    <property type="match status" value="1"/>
</dbReference>
<comment type="subcellular location">
    <subcellularLocation>
        <location evidence="1">Cell membrane</location>
        <topology evidence="1">Multi-pass membrane protein</topology>
    </subcellularLocation>
</comment>
<feature type="transmembrane region" description="Helical" evidence="6">
    <location>
        <begin position="108"/>
        <end position="124"/>
    </location>
</feature>
<keyword evidence="2" id="KW-0813">Transport</keyword>
<accession>A0A2W1NI05</accession>
<gene>
    <name evidence="8" type="ORF">CBW46_003190</name>
</gene>
<dbReference type="InterPro" id="IPR011701">
    <property type="entry name" value="MFS"/>
</dbReference>
<keyword evidence="4 6" id="KW-1133">Transmembrane helix</keyword>
<keyword evidence="5 6" id="KW-0472">Membrane</keyword>
<sequence length="415" mass="43987">MITKTSVSPARAGGTLFSILFAVSLVHLLNDTIQSVVPAIFPIVKESLQLSYTQLGLIAFALNATASILQPAIGFYSDSKPKPYLLPLGMAATLVGVLGLALAGSFSVMLLSVALVGIGSAVFHPESAKIAYMAAGQRRGLAQSIFQVGGSTGQALAPIMTALIFVPLGQFGIIWFTIAAAAAIAIQTYTARWYSSQLRLRPAKRKLQQTAPTTTGSRRQVRFAVSILLLLVSTKMAYLAAITSFYSFYLIEHFQLPIGQAQWIVFGFLFAGAVGTFFGGAIADLWGRRNMIWFSIIAALPFALALPYVNVQLSVLFSIIIGLTIMSSGSVTVVYAQELLPGKVGTVSGLFFGLSFGMGGLSAAALGMLADATSIGFVIKLCALLPLLGLMTILLPSDTKLKQWSSQAEQSQVNL</sequence>
<feature type="transmembrane region" description="Helical" evidence="6">
    <location>
        <begin position="12"/>
        <end position="30"/>
    </location>
</feature>
<reference evidence="8" key="1">
    <citation type="submission" date="2018-06" db="EMBL/GenBank/DDBJ databases">
        <title>Paenibacillus xerothermodurans sp. nov. an extremely dry heat resistant spore forming bacterium isolated from the soil of Cape Canaveral, Florida.</title>
        <authorList>
            <person name="Seuylemezian A."/>
            <person name="Kaur N."/>
            <person name="Patil P."/>
            <person name="Patil P."/>
            <person name="Mayilraj S."/>
            <person name="Vaishampayan P."/>
        </authorList>
    </citation>
    <scope>NUCLEOTIDE SEQUENCE [LARGE SCALE GENOMIC DNA]</scope>
    <source>
        <strain evidence="8">ATCC 27380</strain>
    </source>
</reference>
<feature type="transmembrane region" description="Helical" evidence="6">
    <location>
        <begin position="84"/>
        <end position="102"/>
    </location>
</feature>
<feature type="transmembrane region" description="Helical" evidence="6">
    <location>
        <begin position="172"/>
        <end position="191"/>
    </location>
</feature>
<feature type="transmembrane region" description="Helical" evidence="6">
    <location>
        <begin position="145"/>
        <end position="166"/>
    </location>
</feature>
<evidence type="ECO:0000256" key="5">
    <source>
        <dbReference type="ARBA" id="ARBA00023136"/>
    </source>
</evidence>
<feature type="transmembrane region" description="Helical" evidence="6">
    <location>
        <begin position="263"/>
        <end position="283"/>
    </location>
</feature>
<dbReference type="PANTHER" id="PTHR43129:SF1">
    <property type="entry name" value="FOSMIDOMYCIN RESISTANCE PROTEIN"/>
    <property type="match status" value="1"/>
</dbReference>
<evidence type="ECO:0000256" key="6">
    <source>
        <dbReference type="SAM" id="Phobius"/>
    </source>
</evidence>
<dbReference type="PROSITE" id="PS00216">
    <property type="entry name" value="SUGAR_TRANSPORT_1"/>
    <property type="match status" value="1"/>
</dbReference>
<dbReference type="RefSeq" id="WP_089198549.1">
    <property type="nucleotide sequence ID" value="NZ_NHRJ02000001.1"/>
</dbReference>
<feature type="transmembrane region" description="Helical" evidence="6">
    <location>
        <begin position="347"/>
        <end position="369"/>
    </location>
</feature>
<keyword evidence="9" id="KW-1185">Reference proteome</keyword>
<dbReference type="Proteomes" id="UP000214746">
    <property type="component" value="Unassembled WGS sequence"/>
</dbReference>
<dbReference type="SUPFAM" id="SSF103473">
    <property type="entry name" value="MFS general substrate transporter"/>
    <property type="match status" value="1"/>
</dbReference>
<feature type="transmembrane region" description="Helical" evidence="6">
    <location>
        <begin position="375"/>
        <end position="395"/>
    </location>
</feature>
<dbReference type="EMBL" id="NHRJ02000001">
    <property type="protein sequence ID" value="PZE22781.1"/>
    <property type="molecule type" value="Genomic_DNA"/>
</dbReference>
<feature type="transmembrane region" description="Helical" evidence="6">
    <location>
        <begin position="50"/>
        <end position="72"/>
    </location>
</feature>
<evidence type="ECO:0000256" key="2">
    <source>
        <dbReference type="ARBA" id="ARBA00022448"/>
    </source>
</evidence>
<dbReference type="Gene3D" id="1.20.1250.20">
    <property type="entry name" value="MFS general substrate transporter like domains"/>
    <property type="match status" value="2"/>
</dbReference>
<dbReference type="OrthoDB" id="9770492at2"/>
<comment type="caution">
    <text evidence="8">The sequence shown here is derived from an EMBL/GenBank/DDBJ whole genome shotgun (WGS) entry which is preliminary data.</text>
</comment>
<dbReference type="CDD" id="cd17478">
    <property type="entry name" value="MFS_FsR"/>
    <property type="match status" value="1"/>
</dbReference>
<feature type="domain" description="Major facilitator superfamily (MFS) profile" evidence="7">
    <location>
        <begin position="19"/>
        <end position="400"/>
    </location>
</feature>
<dbReference type="InterPro" id="IPR005829">
    <property type="entry name" value="Sugar_transporter_CS"/>
</dbReference>
<organism evidence="8 9">
    <name type="scientific">Paenibacillus xerothermodurans</name>
    <dbReference type="NCBI Taxonomy" id="1977292"/>
    <lineage>
        <taxon>Bacteria</taxon>
        <taxon>Bacillati</taxon>
        <taxon>Bacillota</taxon>
        <taxon>Bacilli</taxon>
        <taxon>Bacillales</taxon>
        <taxon>Paenibacillaceae</taxon>
        <taxon>Paenibacillus</taxon>
    </lineage>
</organism>
<dbReference type="InterPro" id="IPR036259">
    <property type="entry name" value="MFS_trans_sf"/>
</dbReference>
<evidence type="ECO:0000259" key="7">
    <source>
        <dbReference type="PROSITE" id="PS50850"/>
    </source>
</evidence>
<feature type="transmembrane region" description="Helical" evidence="6">
    <location>
        <begin position="227"/>
        <end position="251"/>
    </location>
</feature>
<dbReference type="PROSITE" id="PS50850">
    <property type="entry name" value="MFS"/>
    <property type="match status" value="1"/>
</dbReference>
<evidence type="ECO:0000256" key="3">
    <source>
        <dbReference type="ARBA" id="ARBA00022692"/>
    </source>
</evidence>
<feature type="transmembrane region" description="Helical" evidence="6">
    <location>
        <begin position="290"/>
        <end position="309"/>
    </location>
</feature>
<feature type="transmembrane region" description="Helical" evidence="6">
    <location>
        <begin position="315"/>
        <end position="335"/>
    </location>
</feature>
<dbReference type="GO" id="GO:0022857">
    <property type="term" value="F:transmembrane transporter activity"/>
    <property type="evidence" value="ECO:0007669"/>
    <property type="project" value="InterPro"/>
</dbReference>
<dbReference type="AlphaFoldDB" id="A0A2W1NI05"/>
<evidence type="ECO:0000313" key="8">
    <source>
        <dbReference type="EMBL" id="PZE22781.1"/>
    </source>
</evidence>
<protein>
    <submittedName>
        <fullName evidence="8">MFS transporter</fullName>
    </submittedName>
</protein>
<evidence type="ECO:0000256" key="1">
    <source>
        <dbReference type="ARBA" id="ARBA00004651"/>
    </source>
</evidence>
<dbReference type="InterPro" id="IPR020846">
    <property type="entry name" value="MFS_dom"/>
</dbReference>
<keyword evidence="3 6" id="KW-0812">Transmembrane</keyword>
<proteinExistence type="predicted"/>
<evidence type="ECO:0000313" key="9">
    <source>
        <dbReference type="Proteomes" id="UP000214746"/>
    </source>
</evidence>